<dbReference type="PROSITE" id="PS00108">
    <property type="entry name" value="PROTEIN_KINASE_ST"/>
    <property type="match status" value="1"/>
</dbReference>
<dbReference type="SUPFAM" id="SSF56112">
    <property type="entry name" value="Protein kinase-like (PK-like)"/>
    <property type="match status" value="1"/>
</dbReference>
<evidence type="ECO:0000256" key="5">
    <source>
        <dbReference type="SAM" id="Phobius"/>
    </source>
</evidence>
<evidence type="ECO:0000256" key="2">
    <source>
        <dbReference type="ARBA" id="ARBA00022741"/>
    </source>
</evidence>
<dbReference type="CDD" id="cd14014">
    <property type="entry name" value="STKc_PknB_like"/>
    <property type="match status" value="1"/>
</dbReference>
<proteinExistence type="predicted"/>
<sequence length="974" mass="105897">MDIELWKKAEALFAQCADMQAAEQAAWLEAACDGDVELRALVDDLLAGDQIEDPVAPTLERAAADVGAGQESAWLGREIGAYTLTAKIAAGGMGVVFRGRRSDTAYDQEVAIKLLTSSLVTGELRRRLLVERQILADLNHPNICRLLDGGETDEGVPYLVMELIEGVPITEYCDREQLGLNARVELARQVCDAVQFAHRNLVVHRDIKPGNILVTKDGTPKLLDFGIAKLLDPVATAGGGHTTIEGFRLLSPRYASPEQVLGGPVTTASDTYSLGMLIYELLCGSDPFGRDETAATTGGRLPAPDFEHPARPSRRLAQLEHADEIATRRRQTVTGLARALKGDLETILMKALRAEPENRYATARELADDLDRFLDSRPVQARPPTAGYLVSRFWRRHRGASIAAVVAVLSLVAGAGVATYGFVEAKRAERIAEEEARSAEAVAGFLVDLFDEANPNVSAGEPRSVHELLDIGAAKVAEELADSPMAQIAVLESLSSAYKSMDDLDAATGLFERMLALRREHSPDDVEPQVVILSQLGDIARMNEDLATARDYLGQALALHEARIGEPTESLSDTTNNLALVLEHSGEHDEAMAMMKQSLAIRRALYEAPHGKISTGLHNVGWLLSRNGDLAEAEQYLQDAIDMRVQVYGEIHPRVGVTTMVLSRVQSLRGNLEGAAASAQKAHDIATTVYPDSHVEIALTLYEVGVAREKAGELVEANRIYREVADMDRERDGPVTNDLAFSLKAVGRTWIDLARYPEAQAALAESMDIFAQLQQDTVRSRFDADNQYARLLVRSGEPAAALEHLGPVGTGDDVVTPGARMWVERNIVRAEALVALEQLAEASRVMIETLAAIEDRPAERRERYPEALHQAAKVELASGDAVAAQATLLNALEQYALKWDDDYWPAALARADLARAACQRGDAARSSRELDIAVPALRAALGEDHPQTRFWSAEYFCPAASVAAELAEERAGVR</sequence>
<feature type="domain" description="Protein kinase" evidence="6">
    <location>
        <begin position="82"/>
        <end position="374"/>
    </location>
</feature>
<dbReference type="EMBL" id="VYXP01000008">
    <property type="protein sequence ID" value="KAA9130278.1"/>
    <property type="molecule type" value="Genomic_DNA"/>
</dbReference>
<protein>
    <submittedName>
        <fullName evidence="7">Serine/threonine protein kinase</fullName>
    </submittedName>
</protein>
<name>A0A5N0T681_9GAMM</name>
<dbReference type="PANTHER" id="PTHR43289">
    <property type="entry name" value="MITOGEN-ACTIVATED PROTEIN KINASE KINASE KINASE 20-RELATED"/>
    <property type="match status" value="1"/>
</dbReference>
<dbReference type="GO" id="GO:0005524">
    <property type="term" value="F:ATP binding"/>
    <property type="evidence" value="ECO:0007669"/>
    <property type="project" value="UniProtKB-KW"/>
</dbReference>
<comment type="caution">
    <text evidence="7">The sequence shown here is derived from an EMBL/GenBank/DDBJ whole genome shotgun (WGS) entry which is preliminary data.</text>
</comment>
<dbReference type="Gene3D" id="1.25.40.10">
    <property type="entry name" value="Tetratricopeptide repeat domain"/>
    <property type="match status" value="2"/>
</dbReference>
<evidence type="ECO:0000313" key="8">
    <source>
        <dbReference type="Proteomes" id="UP000325372"/>
    </source>
</evidence>
<keyword evidence="3 7" id="KW-0418">Kinase</keyword>
<dbReference type="RefSeq" id="WP_150864943.1">
    <property type="nucleotide sequence ID" value="NZ_VYXP01000008.1"/>
</dbReference>
<evidence type="ECO:0000259" key="6">
    <source>
        <dbReference type="PROSITE" id="PS50011"/>
    </source>
</evidence>
<dbReference type="Pfam" id="PF00069">
    <property type="entry name" value="Pkinase"/>
    <property type="match status" value="1"/>
</dbReference>
<dbReference type="InterPro" id="IPR011009">
    <property type="entry name" value="Kinase-like_dom_sf"/>
</dbReference>
<dbReference type="Proteomes" id="UP000325372">
    <property type="component" value="Unassembled WGS sequence"/>
</dbReference>
<dbReference type="SUPFAM" id="SSF48452">
    <property type="entry name" value="TPR-like"/>
    <property type="match status" value="2"/>
</dbReference>
<keyword evidence="4" id="KW-0067">ATP-binding</keyword>
<dbReference type="InterPro" id="IPR008271">
    <property type="entry name" value="Ser/Thr_kinase_AS"/>
</dbReference>
<keyword evidence="8" id="KW-1185">Reference proteome</keyword>
<organism evidence="7 8">
    <name type="scientific">Marinihelvus fidelis</name>
    <dbReference type="NCBI Taxonomy" id="2613842"/>
    <lineage>
        <taxon>Bacteria</taxon>
        <taxon>Pseudomonadati</taxon>
        <taxon>Pseudomonadota</taxon>
        <taxon>Gammaproteobacteria</taxon>
        <taxon>Chromatiales</taxon>
        <taxon>Wenzhouxiangellaceae</taxon>
        <taxon>Marinihelvus</taxon>
    </lineage>
</organism>
<dbReference type="SMART" id="SM00028">
    <property type="entry name" value="TPR"/>
    <property type="match status" value="6"/>
</dbReference>
<accession>A0A5N0T681</accession>
<dbReference type="Gene3D" id="3.30.200.20">
    <property type="entry name" value="Phosphorylase Kinase, domain 1"/>
    <property type="match status" value="1"/>
</dbReference>
<dbReference type="GO" id="GO:0004674">
    <property type="term" value="F:protein serine/threonine kinase activity"/>
    <property type="evidence" value="ECO:0007669"/>
    <property type="project" value="UniProtKB-KW"/>
</dbReference>
<gene>
    <name evidence="7" type="ORF">F3N42_13145</name>
</gene>
<dbReference type="InterPro" id="IPR000719">
    <property type="entry name" value="Prot_kinase_dom"/>
</dbReference>
<keyword evidence="7" id="KW-0723">Serine/threonine-protein kinase</keyword>
<reference evidence="7 8" key="1">
    <citation type="submission" date="2019-09" db="EMBL/GenBank/DDBJ databases">
        <title>Wenzhouxiangella sp. Genome sequencing and assembly.</title>
        <authorList>
            <person name="Zhang R."/>
        </authorList>
    </citation>
    <scope>NUCLEOTIDE SEQUENCE [LARGE SCALE GENOMIC DNA]</scope>
    <source>
        <strain evidence="7 8">W260</strain>
    </source>
</reference>
<keyword evidence="2" id="KW-0547">Nucleotide-binding</keyword>
<evidence type="ECO:0000313" key="7">
    <source>
        <dbReference type="EMBL" id="KAA9130278.1"/>
    </source>
</evidence>
<keyword evidence="5" id="KW-0812">Transmembrane</keyword>
<dbReference type="InterPro" id="IPR019734">
    <property type="entry name" value="TPR_rpt"/>
</dbReference>
<keyword evidence="1" id="KW-0808">Transferase</keyword>
<dbReference type="PROSITE" id="PS50011">
    <property type="entry name" value="PROTEIN_KINASE_DOM"/>
    <property type="match status" value="1"/>
</dbReference>
<dbReference type="Gene3D" id="1.10.510.10">
    <property type="entry name" value="Transferase(Phosphotransferase) domain 1"/>
    <property type="match status" value="1"/>
</dbReference>
<feature type="transmembrane region" description="Helical" evidence="5">
    <location>
        <begin position="402"/>
        <end position="423"/>
    </location>
</feature>
<dbReference type="Pfam" id="PF13424">
    <property type="entry name" value="TPR_12"/>
    <property type="match status" value="1"/>
</dbReference>
<dbReference type="PANTHER" id="PTHR43289:SF34">
    <property type="entry name" value="SERINE_THREONINE-PROTEIN KINASE YBDM-RELATED"/>
    <property type="match status" value="1"/>
</dbReference>
<evidence type="ECO:0000256" key="1">
    <source>
        <dbReference type="ARBA" id="ARBA00022679"/>
    </source>
</evidence>
<evidence type="ECO:0000256" key="3">
    <source>
        <dbReference type="ARBA" id="ARBA00022777"/>
    </source>
</evidence>
<dbReference type="SMART" id="SM00220">
    <property type="entry name" value="S_TKc"/>
    <property type="match status" value="1"/>
</dbReference>
<evidence type="ECO:0000256" key="4">
    <source>
        <dbReference type="ARBA" id="ARBA00022840"/>
    </source>
</evidence>
<keyword evidence="5" id="KW-0472">Membrane</keyword>
<dbReference type="InterPro" id="IPR011990">
    <property type="entry name" value="TPR-like_helical_dom_sf"/>
</dbReference>
<dbReference type="AlphaFoldDB" id="A0A5N0T681"/>
<keyword evidence="5" id="KW-1133">Transmembrane helix</keyword>